<evidence type="ECO:0000256" key="5">
    <source>
        <dbReference type="PIRSR" id="PIRSR000005-2"/>
    </source>
</evidence>
<dbReference type="Proteomes" id="UP000190774">
    <property type="component" value="Unassembled WGS sequence"/>
</dbReference>
<feature type="binding site" description="axial binding residue" evidence="5">
    <location>
        <position position="184"/>
    </location>
    <ligand>
        <name>heme c</name>
        <dbReference type="ChEBI" id="CHEBI:61717"/>
        <label>2</label>
    </ligand>
    <ligandPart>
        <name>Fe</name>
        <dbReference type="ChEBI" id="CHEBI:18248"/>
    </ligandPart>
</feature>
<dbReference type="GO" id="GO:0042597">
    <property type="term" value="C:periplasmic space"/>
    <property type="evidence" value="ECO:0007669"/>
    <property type="project" value="InterPro"/>
</dbReference>
<dbReference type="EMBL" id="FUYE01000006">
    <property type="protein sequence ID" value="SKA94143.1"/>
    <property type="molecule type" value="Genomic_DNA"/>
</dbReference>
<keyword evidence="3 5" id="KW-0408">Iron</keyword>
<dbReference type="PROSITE" id="PS51007">
    <property type="entry name" value="CYTC"/>
    <property type="match status" value="2"/>
</dbReference>
<dbReference type="GO" id="GO:0020037">
    <property type="term" value="F:heme binding"/>
    <property type="evidence" value="ECO:0007669"/>
    <property type="project" value="InterPro"/>
</dbReference>
<evidence type="ECO:0000256" key="4">
    <source>
        <dbReference type="PIRSR" id="PIRSR000005-1"/>
    </source>
</evidence>
<dbReference type="InterPro" id="IPR036909">
    <property type="entry name" value="Cyt_c-like_dom_sf"/>
</dbReference>
<dbReference type="InterPro" id="IPR050597">
    <property type="entry name" value="Cytochrome_c_Oxidase_Subunit"/>
</dbReference>
<evidence type="ECO:0000313" key="8">
    <source>
        <dbReference type="EMBL" id="SKA94143.1"/>
    </source>
</evidence>
<keyword evidence="2 5" id="KW-0479">Metal-binding</keyword>
<feature type="binding site" description="axial binding residue" evidence="5">
    <location>
        <position position="85"/>
    </location>
    <ligand>
        <name>heme c</name>
        <dbReference type="ChEBI" id="CHEBI:61717"/>
        <label>1</label>
    </ligand>
    <ligandPart>
        <name>Fe</name>
        <dbReference type="ChEBI" id="CHEBI:18248"/>
    </ligandPart>
</feature>
<accession>A0A1T4XXL3</accession>
<organism evidence="8 9">
    <name type="scientific">Prosthecobacter debontii</name>
    <dbReference type="NCBI Taxonomy" id="48467"/>
    <lineage>
        <taxon>Bacteria</taxon>
        <taxon>Pseudomonadati</taxon>
        <taxon>Verrucomicrobiota</taxon>
        <taxon>Verrucomicrobiia</taxon>
        <taxon>Verrucomicrobiales</taxon>
        <taxon>Verrucomicrobiaceae</taxon>
        <taxon>Prosthecobacter</taxon>
    </lineage>
</organism>
<feature type="binding site" description="covalent" evidence="4">
    <location>
        <position position="133"/>
    </location>
    <ligand>
        <name>heme c</name>
        <dbReference type="ChEBI" id="CHEBI:61717"/>
        <label>2</label>
    </ligand>
</feature>
<evidence type="ECO:0000259" key="7">
    <source>
        <dbReference type="PROSITE" id="PS51007"/>
    </source>
</evidence>
<proteinExistence type="predicted"/>
<gene>
    <name evidence="8" type="ORF">SAMN02745166_02108</name>
</gene>
<dbReference type="PANTHER" id="PTHR33751:SF1">
    <property type="entry name" value="CBB3-TYPE CYTOCHROME C OXIDASE SUBUNIT FIXP"/>
    <property type="match status" value="1"/>
</dbReference>
<dbReference type="InterPro" id="IPR009056">
    <property type="entry name" value="Cyt_c-like_dom"/>
</dbReference>
<feature type="domain" description="Cytochrome c" evidence="7">
    <location>
        <begin position="120"/>
        <end position="209"/>
    </location>
</feature>
<dbReference type="GO" id="GO:0009055">
    <property type="term" value="F:electron transfer activity"/>
    <property type="evidence" value="ECO:0007669"/>
    <property type="project" value="InterPro"/>
</dbReference>
<evidence type="ECO:0000256" key="3">
    <source>
        <dbReference type="ARBA" id="ARBA00023004"/>
    </source>
</evidence>
<dbReference type="Gene3D" id="1.10.760.10">
    <property type="entry name" value="Cytochrome c-like domain"/>
    <property type="match status" value="2"/>
</dbReference>
<dbReference type="PANTHER" id="PTHR33751">
    <property type="entry name" value="CBB3-TYPE CYTOCHROME C OXIDASE SUBUNIT FIXP"/>
    <property type="match status" value="1"/>
</dbReference>
<reference evidence="9" key="1">
    <citation type="submission" date="2017-02" db="EMBL/GenBank/DDBJ databases">
        <authorList>
            <person name="Varghese N."/>
            <person name="Submissions S."/>
        </authorList>
    </citation>
    <scope>NUCLEOTIDE SEQUENCE [LARGE SCALE GENOMIC DNA]</scope>
    <source>
        <strain evidence="9">ATCC 700200</strain>
    </source>
</reference>
<sequence>MVKAALLLTLSLLPALLQAQEQAKGADLFQKTCAACHGAQGQGNDEIKAPSIAHLPSWYVERQLSNFHDGKRGHNGQADPQGALMAAIAKTLKPEQIVEVAQHVESLPLVPPKERTLAGADVQAGQELFYERCMECHRYNASGEQLFGSPPLVGRQGWYLLAQLKKFKGLHRGAEKGDEKGAKMVQMATLFIEDEQTMKNVVSYILTLNPEPNQK</sequence>
<dbReference type="STRING" id="48467.SAMN02745166_02108"/>
<dbReference type="OrthoDB" id="9773456at2"/>
<comment type="PTM">
    <text evidence="4">Binds 2 heme c groups covalently per subunit.</text>
</comment>
<evidence type="ECO:0000256" key="1">
    <source>
        <dbReference type="ARBA" id="ARBA00022617"/>
    </source>
</evidence>
<keyword evidence="1 4" id="KW-0349">Heme</keyword>
<feature type="binding site" description="covalent" evidence="4">
    <location>
        <position position="33"/>
    </location>
    <ligand>
        <name>heme c</name>
        <dbReference type="ChEBI" id="CHEBI:61717"/>
        <label>1</label>
    </ligand>
</feature>
<evidence type="ECO:0000256" key="2">
    <source>
        <dbReference type="ARBA" id="ARBA00022723"/>
    </source>
</evidence>
<dbReference type="SUPFAM" id="SSF46626">
    <property type="entry name" value="Cytochrome c"/>
    <property type="match status" value="2"/>
</dbReference>
<feature type="signal peptide" evidence="6">
    <location>
        <begin position="1"/>
        <end position="19"/>
    </location>
</feature>
<feature type="binding site" description="covalent" evidence="4">
    <location>
        <position position="136"/>
    </location>
    <ligand>
        <name>heme c</name>
        <dbReference type="ChEBI" id="CHEBI:61717"/>
        <label>2</label>
    </ligand>
</feature>
<feature type="domain" description="Cytochrome c" evidence="7">
    <location>
        <begin position="20"/>
        <end position="108"/>
    </location>
</feature>
<feature type="chain" id="PRO_5013273143" evidence="6">
    <location>
        <begin position="20"/>
        <end position="215"/>
    </location>
</feature>
<feature type="binding site" description="covalent" evidence="4">
    <location>
        <position position="36"/>
    </location>
    <ligand>
        <name>heme c</name>
        <dbReference type="ChEBI" id="CHEBI:61717"/>
        <label>1</label>
    </ligand>
</feature>
<protein>
    <submittedName>
        <fullName evidence="8">Cytochrome c oxidase, cbb3-type, subunit III</fullName>
    </submittedName>
</protein>
<name>A0A1T4XXL3_9BACT</name>
<evidence type="ECO:0000313" key="9">
    <source>
        <dbReference type="Proteomes" id="UP000190774"/>
    </source>
</evidence>
<feature type="binding site" description="axial binding residue" evidence="5">
    <location>
        <position position="37"/>
    </location>
    <ligand>
        <name>heme c</name>
        <dbReference type="ChEBI" id="CHEBI:61717"/>
        <label>1</label>
    </ligand>
    <ligandPart>
        <name>Fe</name>
        <dbReference type="ChEBI" id="CHEBI:18248"/>
    </ligandPart>
</feature>
<dbReference type="PIRSF" id="PIRSF000005">
    <property type="entry name" value="Cytochrome_c4"/>
    <property type="match status" value="1"/>
</dbReference>
<keyword evidence="9" id="KW-1185">Reference proteome</keyword>
<evidence type="ECO:0000256" key="6">
    <source>
        <dbReference type="SAM" id="SignalP"/>
    </source>
</evidence>
<dbReference type="GO" id="GO:0005506">
    <property type="term" value="F:iron ion binding"/>
    <property type="evidence" value="ECO:0007669"/>
    <property type="project" value="InterPro"/>
</dbReference>
<dbReference type="InterPro" id="IPR024167">
    <property type="entry name" value="Cytochrome_c4-like"/>
</dbReference>
<dbReference type="Pfam" id="PF00034">
    <property type="entry name" value="Cytochrom_C"/>
    <property type="match status" value="2"/>
</dbReference>
<dbReference type="AlphaFoldDB" id="A0A1T4XXL3"/>
<keyword evidence="6" id="KW-0732">Signal</keyword>
<dbReference type="RefSeq" id="WP_078813327.1">
    <property type="nucleotide sequence ID" value="NZ_FUYE01000006.1"/>
</dbReference>
<feature type="binding site" description="axial binding residue" evidence="5">
    <location>
        <position position="137"/>
    </location>
    <ligand>
        <name>heme c</name>
        <dbReference type="ChEBI" id="CHEBI:61717"/>
        <label>2</label>
    </ligand>
    <ligandPart>
        <name>Fe</name>
        <dbReference type="ChEBI" id="CHEBI:18248"/>
    </ligandPart>
</feature>